<proteinExistence type="predicted"/>
<protein>
    <submittedName>
        <fullName evidence="1">Uncharacterized protein</fullName>
    </submittedName>
</protein>
<accession>A0A0F9MMA6</accession>
<reference evidence="1" key="1">
    <citation type="journal article" date="2015" name="Nature">
        <title>Complex archaea that bridge the gap between prokaryotes and eukaryotes.</title>
        <authorList>
            <person name="Spang A."/>
            <person name="Saw J.H."/>
            <person name="Jorgensen S.L."/>
            <person name="Zaremba-Niedzwiedzka K."/>
            <person name="Martijn J."/>
            <person name="Lind A.E."/>
            <person name="van Eijk R."/>
            <person name="Schleper C."/>
            <person name="Guy L."/>
            <person name="Ettema T.J."/>
        </authorList>
    </citation>
    <scope>NUCLEOTIDE SEQUENCE</scope>
</reference>
<gene>
    <name evidence="1" type="ORF">LCGC14_1057030</name>
</gene>
<comment type="caution">
    <text evidence="1">The sequence shown here is derived from an EMBL/GenBank/DDBJ whole genome shotgun (WGS) entry which is preliminary data.</text>
</comment>
<dbReference type="AlphaFoldDB" id="A0A0F9MMA6"/>
<name>A0A0F9MMA6_9ZZZZ</name>
<evidence type="ECO:0000313" key="1">
    <source>
        <dbReference type="EMBL" id="KKN08405.1"/>
    </source>
</evidence>
<dbReference type="EMBL" id="LAZR01004461">
    <property type="protein sequence ID" value="KKN08405.1"/>
    <property type="molecule type" value="Genomic_DNA"/>
</dbReference>
<organism evidence="1">
    <name type="scientific">marine sediment metagenome</name>
    <dbReference type="NCBI Taxonomy" id="412755"/>
    <lineage>
        <taxon>unclassified sequences</taxon>
        <taxon>metagenomes</taxon>
        <taxon>ecological metagenomes</taxon>
    </lineage>
</organism>
<sequence length="149" mass="17016">MGIILMHGKNRDYLHLRNENVIVARMLSLRHCLRGKKKHSNERSTKMTNAAMEPGTKSFRLPWGYQRRRFIGRCIGAWRVLVGKSASIPKGLHDTALGKIKISDYYGGCIFSIKKLDENDLKITRRVGRDLYWNSRIYDGSGACVSSKC</sequence>